<sequence>MLKYDIQSLCCFERSCLSCLQTRKIEIAKNVNQGIKNVSQSLFSKCNSNCLACEITSKNCTSCDCDQVQHLAQELKYQQYKIKNQYLIAIETQLLYSLTFLMYSKNINDFCTYLQVEVIILFISYFLYILPKQNLNSLATCLH</sequence>
<protein>
    <recommendedName>
        <fullName evidence="4">Transmembrane protein</fullName>
    </recommendedName>
</protein>
<name>A0A8S1YPJ4_PAROT</name>
<keyword evidence="3" id="KW-1185">Reference proteome</keyword>
<organism evidence="2 3">
    <name type="scientific">Paramecium octaurelia</name>
    <dbReference type="NCBI Taxonomy" id="43137"/>
    <lineage>
        <taxon>Eukaryota</taxon>
        <taxon>Sar</taxon>
        <taxon>Alveolata</taxon>
        <taxon>Ciliophora</taxon>
        <taxon>Intramacronucleata</taxon>
        <taxon>Oligohymenophorea</taxon>
        <taxon>Peniculida</taxon>
        <taxon>Parameciidae</taxon>
        <taxon>Paramecium</taxon>
    </lineage>
</organism>
<evidence type="ECO:0000256" key="1">
    <source>
        <dbReference type="SAM" id="Phobius"/>
    </source>
</evidence>
<feature type="transmembrane region" description="Helical" evidence="1">
    <location>
        <begin position="86"/>
        <end position="104"/>
    </location>
</feature>
<evidence type="ECO:0000313" key="3">
    <source>
        <dbReference type="Proteomes" id="UP000683925"/>
    </source>
</evidence>
<evidence type="ECO:0000313" key="2">
    <source>
        <dbReference type="EMBL" id="CAD8215581.1"/>
    </source>
</evidence>
<dbReference type="Proteomes" id="UP000683925">
    <property type="component" value="Unassembled WGS sequence"/>
</dbReference>
<reference evidence="2" key="1">
    <citation type="submission" date="2021-01" db="EMBL/GenBank/DDBJ databases">
        <authorList>
            <consortium name="Genoscope - CEA"/>
            <person name="William W."/>
        </authorList>
    </citation>
    <scope>NUCLEOTIDE SEQUENCE</scope>
</reference>
<keyword evidence="1" id="KW-1133">Transmembrane helix</keyword>
<keyword evidence="1" id="KW-0812">Transmembrane</keyword>
<keyword evidence="1" id="KW-0472">Membrane</keyword>
<proteinExistence type="predicted"/>
<dbReference type="EMBL" id="CAJJDP010000338">
    <property type="protein sequence ID" value="CAD8215581.1"/>
    <property type="molecule type" value="Genomic_DNA"/>
</dbReference>
<comment type="caution">
    <text evidence="2">The sequence shown here is derived from an EMBL/GenBank/DDBJ whole genome shotgun (WGS) entry which is preliminary data.</text>
</comment>
<accession>A0A8S1YPJ4</accession>
<feature type="transmembrane region" description="Helical" evidence="1">
    <location>
        <begin position="110"/>
        <end position="130"/>
    </location>
</feature>
<evidence type="ECO:0008006" key="4">
    <source>
        <dbReference type="Google" id="ProtNLM"/>
    </source>
</evidence>
<dbReference type="AlphaFoldDB" id="A0A8S1YPJ4"/>
<gene>
    <name evidence="2" type="ORF">POCTA_138.1.T3340002</name>
</gene>